<evidence type="ECO:0000256" key="3">
    <source>
        <dbReference type="ARBA" id="ARBA00023163"/>
    </source>
</evidence>
<dbReference type="PANTHER" id="PTHR43280">
    <property type="entry name" value="ARAC-FAMILY TRANSCRIPTIONAL REGULATOR"/>
    <property type="match status" value="1"/>
</dbReference>
<dbReference type="EC" id="2.1.1.-" evidence="6"/>
<evidence type="ECO:0000256" key="2">
    <source>
        <dbReference type="ARBA" id="ARBA00023125"/>
    </source>
</evidence>
<dbReference type="SMART" id="SM00342">
    <property type="entry name" value="HTH_ARAC"/>
    <property type="match status" value="1"/>
</dbReference>
<dbReference type="RefSeq" id="WP_138003780.1">
    <property type="nucleotide sequence ID" value="NZ_QGQD01000092.1"/>
</dbReference>
<reference evidence="6 7" key="1">
    <citation type="journal article" date="2019" name="Anaerobe">
        <title>Detection of Robinsoniella peoriensis in multiple bone samples of a trauma patient.</title>
        <authorList>
            <person name="Schrottner P."/>
            <person name="Hartwich K."/>
            <person name="Bunk B."/>
            <person name="Schober I."/>
            <person name="Helbig S."/>
            <person name="Rudolph W.W."/>
            <person name="Gunzer F."/>
        </authorList>
    </citation>
    <scope>NUCLEOTIDE SEQUENCE [LARGE SCALE GENOMIC DNA]</scope>
    <source>
        <strain evidence="6 7">DSM 106044</strain>
    </source>
</reference>
<dbReference type="Proteomes" id="UP000306509">
    <property type="component" value="Unassembled WGS sequence"/>
</dbReference>
<evidence type="ECO:0000259" key="5">
    <source>
        <dbReference type="PROSITE" id="PS01124"/>
    </source>
</evidence>
<keyword evidence="4" id="KW-0812">Transmembrane</keyword>
<dbReference type="STRING" id="180332.GCA_000797495_00087"/>
<dbReference type="PROSITE" id="PS50096">
    <property type="entry name" value="IQ"/>
    <property type="match status" value="1"/>
</dbReference>
<dbReference type="GO" id="GO:0032259">
    <property type="term" value="P:methylation"/>
    <property type="evidence" value="ECO:0007669"/>
    <property type="project" value="UniProtKB-KW"/>
</dbReference>
<keyword evidence="1" id="KW-0805">Transcription regulation</keyword>
<protein>
    <submittedName>
        <fullName evidence="6">Methylphosphotriester-DNA--protein-cysteine S-methyltransferase</fullName>
        <ecNumber evidence="6">2.1.1.-</ecNumber>
    </submittedName>
</protein>
<dbReference type="InterPro" id="IPR009057">
    <property type="entry name" value="Homeodomain-like_sf"/>
</dbReference>
<dbReference type="SUPFAM" id="SSF46689">
    <property type="entry name" value="Homeodomain-like"/>
    <property type="match status" value="2"/>
</dbReference>
<dbReference type="PROSITE" id="PS01124">
    <property type="entry name" value="HTH_ARAC_FAMILY_2"/>
    <property type="match status" value="1"/>
</dbReference>
<dbReference type="EMBL" id="QGQD01000092">
    <property type="protein sequence ID" value="TLC98562.1"/>
    <property type="molecule type" value="Genomic_DNA"/>
</dbReference>
<organism evidence="6 7">
    <name type="scientific">Robinsoniella peoriensis</name>
    <dbReference type="NCBI Taxonomy" id="180332"/>
    <lineage>
        <taxon>Bacteria</taxon>
        <taxon>Bacillati</taxon>
        <taxon>Bacillota</taxon>
        <taxon>Clostridia</taxon>
        <taxon>Lachnospirales</taxon>
        <taxon>Lachnospiraceae</taxon>
        <taxon>Robinsoniella</taxon>
    </lineage>
</organism>
<keyword evidence="4" id="KW-1133">Transmembrane helix</keyword>
<keyword evidence="4" id="KW-0472">Membrane</keyword>
<gene>
    <name evidence="6" type="primary">adaA_14</name>
    <name evidence="6" type="ORF">DSM106044_04672</name>
</gene>
<dbReference type="GO" id="GO:0043565">
    <property type="term" value="F:sequence-specific DNA binding"/>
    <property type="evidence" value="ECO:0007669"/>
    <property type="project" value="InterPro"/>
</dbReference>
<evidence type="ECO:0000313" key="6">
    <source>
        <dbReference type="EMBL" id="TLC98562.1"/>
    </source>
</evidence>
<dbReference type="InterPro" id="IPR018060">
    <property type="entry name" value="HTH_AraC"/>
</dbReference>
<keyword evidence="3" id="KW-0804">Transcription</keyword>
<evidence type="ECO:0000256" key="1">
    <source>
        <dbReference type="ARBA" id="ARBA00023015"/>
    </source>
</evidence>
<sequence length="756" mass="88129">MKLMESCKGYLARKHKDQKQMENQKLFRRIFLGISVSMLVVILAGSGWMYRMVKKVIIDQNIRMSMQAFSQVQTDFEEANGTANMIATQVMLDDVCSELLTAVSGQTLNSITLSKVRNQLSLYQNTNPEVESIYIYNNDLDLFITSGSRFGAVGKAEYSDQNIVSILENPQKYHTQNLIRREMTTKYSNQTEKKEVVYSYLLYAAEQKKTGSVVIVNMKFDKMLQEILDMEILKDSRMLIIDEKNERLVDLQTYPVQETAKMRETVLQLAEKGIKYQEAVVDGEKYFFSYLFSGKSQWNYVKITRWNSMFHVLLDLRRWIVGFTLTIVIAVVVIALANSVTILKIHRRLEKKYALSERRSDRYLLREGFLSDFLHNRKLFGKNQLRQQIDNFGFSVDENQKYTVLILQLEAYKKFRDIYGKTGTYDIKYGFQNIFEETFGKYFQVMGLINRDHTLTFLLETTQEDGMQEKISECFHAFCENVKVFIEWNFSLVGSEETVNLEKVPEVNSNLKTVMQESFFYPPNTYFTYEQIQTEHGEQAEFQQLEAGSLPKAVRSGQDVWEVYQSFTQKLKKCSMVEYMNAIIWLGITVVRSVKDFSFYETEANDFLVQLTACEKAAEVDELFLQLFEKIHEKQEKAAVKKGVIGKLDEVKKYIEENFSDPNLTLEQLGDEFSVSPNYLGRLFKKDMGMSVADYINGERLQWVLKELENTERAAKDLAEKCGFVSTNYFYTYFRKKIGVTPQAYREQFREQKGVK</sequence>
<dbReference type="PANTHER" id="PTHR43280:SF10">
    <property type="entry name" value="REGULATORY PROTEIN POCR"/>
    <property type="match status" value="1"/>
</dbReference>
<comment type="caution">
    <text evidence="6">The sequence shown here is derived from an EMBL/GenBank/DDBJ whole genome shotgun (WGS) entry which is preliminary data.</text>
</comment>
<feature type="transmembrane region" description="Helical" evidence="4">
    <location>
        <begin position="30"/>
        <end position="50"/>
    </location>
</feature>
<proteinExistence type="predicted"/>
<keyword evidence="6" id="KW-0808">Transferase</keyword>
<dbReference type="AlphaFoldDB" id="A0A4U8Q3M6"/>
<keyword evidence="7" id="KW-1185">Reference proteome</keyword>
<keyword evidence="6" id="KW-0489">Methyltransferase</keyword>
<dbReference type="GO" id="GO:0003700">
    <property type="term" value="F:DNA-binding transcription factor activity"/>
    <property type="evidence" value="ECO:0007669"/>
    <property type="project" value="InterPro"/>
</dbReference>
<dbReference type="Pfam" id="PF12833">
    <property type="entry name" value="HTH_18"/>
    <property type="match status" value="1"/>
</dbReference>
<keyword evidence="2" id="KW-0238">DNA-binding</keyword>
<accession>A0A4U8Q3M6</accession>
<evidence type="ECO:0000256" key="4">
    <source>
        <dbReference type="SAM" id="Phobius"/>
    </source>
</evidence>
<dbReference type="Gene3D" id="1.10.10.60">
    <property type="entry name" value="Homeodomain-like"/>
    <property type="match status" value="2"/>
</dbReference>
<dbReference type="GO" id="GO:0008168">
    <property type="term" value="F:methyltransferase activity"/>
    <property type="evidence" value="ECO:0007669"/>
    <property type="project" value="UniProtKB-KW"/>
</dbReference>
<name>A0A4U8Q3M6_9FIRM</name>
<evidence type="ECO:0000313" key="7">
    <source>
        <dbReference type="Proteomes" id="UP000306509"/>
    </source>
</evidence>
<feature type="transmembrane region" description="Helical" evidence="4">
    <location>
        <begin position="319"/>
        <end position="343"/>
    </location>
</feature>
<feature type="domain" description="HTH araC/xylS-type" evidence="5">
    <location>
        <begin position="649"/>
        <end position="748"/>
    </location>
</feature>